<feature type="compositionally biased region" description="Basic and acidic residues" evidence="1">
    <location>
        <begin position="300"/>
        <end position="311"/>
    </location>
</feature>
<dbReference type="GO" id="GO:0045503">
    <property type="term" value="F:dynein light chain binding"/>
    <property type="evidence" value="ECO:0007669"/>
    <property type="project" value="InterPro"/>
</dbReference>
<dbReference type="GO" id="GO:0005868">
    <property type="term" value="C:cytoplasmic dynein complex"/>
    <property type="evidence" value="ECO:0007669"/>
    <property type="project" value="InterPro"/>
</dbReference>
<dbReference type="InterPro" id="IPR036322">
    <property type="entry name" value="WD40_repeat_dom_sf"/>
</dbReference>
<dbReference type="AlphaFoldDB" id="A0A3B3T6C1"/>
<feature type="compositionally biased region" description="Polar residues" evidence="1">
    <location>
        <begin position="415"/>
        <end position="424"/>
    </location>
</feature>
<evidence type="ECO:0000313" key="2">
    <source>
        <dbReference type="Ensembl" id="ENSPKIP00000038712.1"/>
    </source>
</evidence>
<reference evidence="2" key="2">
    <citation type="submission" date="2025-09" db="UniProtKB">
        <authorList>
            <consortium name="Ensembl"/>
        </authorList>
    </citation>
    <scope>IDENTIFICATION</scope>
</reference>
<feature type="region of interest" description="Disordered" evidence="1">
    <location>
        <begin position="521"/>
        <end position="551"/>
    </location>
</feature>
<feature type="region of interest" description="Disordered" evidence="1">
    <location>
        <begin position="27"/>
        <end position="505"/>
    </location>
</feature>
<organism evidence="2 3">
    <name type="scientific">Paramormyrops kingsleyae</name>
    <dbReference type="NCBI Taxonomy" id="1676925"/>
    <lineage>
        <taxon>Eukaryota</taxon>
        <taxon>Metazoa</taxon>
        <taxon>Chordata</taxon>
        <taxon>Craniata</taxon>
        <taxon>Vertebrata</taxon>
        <taxon>Euteleostomi</taxon>
        <taxon>Actinopterygii</taxon>
        <taxon>Neopterygii</taxon>
        <taxon>Teleostei</taxon>
        <taxon>Osteoglossocephala</taxon>
        <taxon>Osteoglossomorpha</taxon>
        <taxon>Osteoglossiformes</taxon>
        <taxon>Mormyridae</taxon>
        <taxon>Paramormyrops</taxon>
    </lineage>
</organism>
<dbReference type="SMART" id="SM00320">
    <property type="entry name" value="WD40"/>
    <property type="match status" value="2"/>
</dbReference>
<dbReference type="PANTHER" id="PTHR16022">
    <property type="entry name" value="WD REPEAT DOMAIN 60"/>
    <property type="match status" value="1"/>
</dbReference>
<dbReference type="InterPro" id="IPR001680">
    <property type="entry name" value="WD40_rpt"/>
</dbReference>
<feature type="compositionally biased region" description="Acidic residues" evidence="1">
    <location>
        <begin position="457"/>
        <end position="487"/>
    </location>
</feature>
<proteinExistence type="predicted"/>
<dbReference type="CTD" id="55112"/>
<evidence type="ECO:0000313" key="3">
    <source>
        <dbReference type="Proteomes" id="UP000261540"/>
    </source>
</evidence>
<sequence>MYSEKKMSKEDTWRTEDLLKHMRGHRYDDAFGNKQDHLDMDDNRKARRGESGDRRQKTSHKERDGTEGKSKHKDLDKGRHRNDTQGRTTHRDTEKDRDRDRTREKTRYRDLDREQDGSHERAKHKDLERDREQDGTRERRRHKDLERDRDRDDGTRERRRHKDLERDRDRDDGTWEKIRHKDLERDRDRDDGTREKIRHRDLGRDRDQHLRKDSRREKAAERDRREPERRQEWEGIEKRDYDKGHERAEKEHRKTERRRTERDREYGEGRERERDREKDQERWKEKDGYKDQGWGHSIKQVKENDQSKDKVQGMWLEPPNEHRRHKDGQHSRQKEDKEYKEQRRKEKEERERRRRERERREAGESRRRDKPSGDGEEVHREDVRRDRERRKDDRHREGRRGEDWDPEKALGKLTAGSQRRSAQGDSEKPGFGRRHLAEPETKIGDAEVSWVSPEKQGEEEGAEEYEEDFEDYEEDFEEADESDEAGGSDEGGAGGGDGEQMSLQQRKEVEAIRRAMEAENRRLGSVQSAPQMGECEEAGRDGTPDGAVSCSKTTQQGKFIDFVAAKHREMSKKMASKQKKRSAELLRLVDLDFSVTLSLLDLPPLTEYDMYIKSFGSTDTKQAYAQCREDDVDRDVQTEEVETCDRWTQHPADRGLVCGGPGLTSEASDKQTGGESLASQRLAAFLLSASQVMTVLLEEDRLERFSLCKPSLQRDALPFSDGSLQLGSGMPFLHGREVSLMVFSQTQRQTVLSVHRPSARPSAVYLDSKTILCIWNIWEPSCPQKILVYESEVSCCCFGPGKASLVFAGTAVGSLVLWDLREQSSLHCSIRIGEQDWTLRYPTFSTDAVLAASGHLSPVVALEPITPSTAETQRNSFPQLPWQEESSGMSFQLGSLDEKGVLNLWVAVELPRGDEAGSHINLGLRPGGKVKLLHSSAVAAVRRSSPLEALALDSIQSLLLKFHPSDSNHFYVGTDMNLVYHGTRHGSRSPPMFYRSRKGGLSPVRVTSLDFSPFDESIFLVACDDGSMRLHSVSSEAPIMEWTCGAGGSTLSARWSLTRPALFCTLDPAASIICMWDLLQKESEPVAMEKVHPDRITSMAVFGDPSKQNSFSGILLATHSGQLEIHYLSRNWTAPGHCELERLQKLAGDVY</sequence>
<feature type="compositionally biased region" description="Gly residues" evidence="1">
    <location>
        <begin position="488"/>
        <end position="498"/>
    </location>
</feature>
<accession>A0A3B3T6C1</accession>
<dbReference type="Gene3D" id="2.130.10.10">
    <property type="entry name" value="YVTN repeat-like/Quinoprotein amine dehydrogenase"/>
    <property type="match status" value="2"/>
</dbReference>
<dbReference type="GeneTree" id="ENSGT00390000013743"/>
<dbReference type="GO" id="GO:0045504">
    <property type="term" value="F:dynein heavy chain binding"/>
    <property type="evidence" value="ECO:0007669"/>
    <property type="project" value="InterPro"/>
</dbReference>
<dbReference type="Proteomes" id="UP000261540">
    <property type="component" value="Unplaced"/>
</dbReference>
<evidence type="ECO:0000256" key="1">
    <source>
        <dbReference type="SAM" id="MobiDB-lite"/>
    </source>
</evidence>
<dbReference type="GO" id="GO:0042073">
    <property type="term" value="P:intraciliary transport"/>
    <property type="evidence" value="ECO:0007669"/>
    <property type="project" value="InterPro"/>
</dbReference>
<protein>
    <submittedName>
        <fullName evidence="2">Dynein 2 intermediate chain 1</fullName>
    </submittedName>
</protein>
<dbReference type="OrthoDB" id="2162425at2759"/>
<reference evidence="2" key="1">
    <citation type="submission" date="2025-08" db="UniProtKB">
        <authorList>
            <consortium name="Ensembl"/>
        </authorList>
    </citation>
    <scope>IDENTIFICATION</scope>
</reference>
<feature type="compositionally biased region" description="Basic and acidic residues" evidence="1">
    <location>
        <begin position="27"/>
        <end position="290"/>
    </location>
</feature>
<dbReference type="STRING" id="1676925.ENSPKIP00000038712"/>
<dbReference type="SUPFAM" id="SSF50978">
    <property type="entry name" value="WD40 repeat-like"/>
    <property type="match status" value="1"/>
</dbReference>
<keyword evidence="3" id="KW-1185">Reference proteome</keyword>
<feature type="compositionally biased region" description="Basic and acidic residues" evidence="1">
    <location>
        <begin position="328"/>
        <end position="351"/>
    </location>
</feature>
<dbReference type="GO" id="GO:0005929">
    <property type="term" value="C:cilium"/>
    <property type="evidence" value="ECO:0007669"/>
    <property type="project" value="GOC"/>
</dbReference>
<feature type="compositionally biased region" description="Basic and acidic residues" evidence="1">
    <location>
        <begin position="425"/>
        <end position="445"/>
    </location>
</feature>
<dbReference type="InterPro" id="IPR042505">
    <property type="entry name" value="DYNC2I1"/>
</dbReference>
<feature type="compositionally biased region" description="Basic and acidic residues" evidence="1">
    <location>
        <begin position="358"/>
        <end position="410"/>
    </location>
</feature>
<name>A0A3B3T6C1_9TELE</name>
<dbReference type="Ensembl" id="ENSPKIT00000019706.1">
    <property type="protein sequence ID" value="ENSPKIP00000038712.1"/>
    <property type="gene ID" value="ENSPKIG00000016377.1"/>
</dbReference>
<dbReference type="KEGG" id="pki:111839784"/>
<dbReference type="PANTHER" id="PTHR16022:SF0">
    <property type="entry name" value="CYTOPLASMIC DYNEIN 2 INTERMEDIATE CHAIN 1"/>
    <property type="match status" value="1"/>
</dbReference>
<dbReference type="FunFam" id="2.130.10.10:FF:000585">
    <property type="entry name" value="WD repeat domain 60"/>
    <property type="match status" value="1"/>
</dbReference>
<dbReference type="InterPro" id="IPR015943">
    <property type="entry name" value="WD40/YVTN_repeat-like_dom_sf"/>
</dbReference>